<protein>
    <recommendedName>
        <fullName evidence="1">Protein kinase domain-containing protein</fullName>
    </recommendedName>
</protein>
<dbReference type="AlphaFoldDB" id="G2QDL6"/>
<evidence type="ECO:0000313" key="3">
    <source>
        <dbReference type="Proteomes" id="UP000007322"/>
    </source>
</evidence>
<dbReference type="InterPro" id="IPR011009">
    <property type="entry name" value="Kinase-like_dom_sf"/>
</dbReference>
<name>G2QDL6_THET4</name>
<dbReference type="PROSITE" id="PS50011">
    <property type="entry name" value="PROTEIN_KINASE_DOM"/>
    <property type="match status" value="1"/>
</dbReference>
<proteinExistence type="predicted"/>
<dbReference type="Proteomes" id="UP000007322">
    <property type="component" value="Chromosome 3"/>
</dbReference>
<accession>G2QDL6</accession>
<feature type="domain" description="Protein kinase" evidence="1">
    <location>
        <begin position="11"/>
        <end position="97"/>
    </location>
</feature>
<dbReference type="GO" id="GO:0004672">
    <property type="term" value="F:protein kinase activity"/>
    <property type="evidence" value="ECO:0007669"/>
    <property type="project" value="InterPro"/>
</dbReference>
<keyword evidence="3" id="KW-1185">Reference proteome</keyword>
<reference evidence="2 3" key="1">
    <citation type="journal article" date="2011" name="Nat. Biotechnol.">
        <title>Comparative genomic analysis of the thermophilic biomass-degrading fungi Myceliophthora thermophila and Thielavia terrestris.</title>
        <authorList>
            <person name="Berka R.M."/>
            <person name="Grigoriev I.V."/>
            <person name="Otillar R."/>
            <person name="Salamov A."/>
            <person name="Grimwood J."/>
            <person name="Reid I."/>
            <person name="Ishmael N."/>
            <person name="John T."/>
            <person name="Darmond C."/>
            <person name="Moisan M.-C."/>
            <person name="Henrissat B."/>
            <person name="Coutinho P.M."/>
            <person name="Lombard V."/>
            <person name="Natvig D.O."/>
            <person name="Lindquist E."/>
            <person name="Schmutz J."/>
            <person name="Lucas S."/>
            <person name="Harris P."/>
            <person name="Powlowski J."/>
            <person name="Bellemare A."/>
            <person name="Taylor D."/>
            <person name="Butler G."/>
            <person name="de Vries R.P."/>
            <person name="Allijn I.E."/>
            <person name="van den Brink J."/>
            <person name="Ushinsky S."/>
            <person name="Storms R."/>
            <person name="Powell A.J."/>
            <person name="Paulsen I.T."/>
            <person name="Elbourne L.D.H."/>
            <person name="Baker S.E."/>
            <person name="Magnuson J."/>
            <person name="LaBoissiere S."/>
            <person name="Clutterbuck A.J."/>
            <person name="Martinez D."/>
            <person name="Wogulis M."/>
            <person name="de Leon A.L."/>
            <person name="Rey M.W."/>
            <person name="Tsang A."/>
        </authorList>
    </citation>
    <scope>NUCLEOTIDE SEQUENCE [LARGE SCALE GENOMIC DNA]</scope>
    <source>
        <strain evidence="3">ATCC 42464 / BCRC 31852 / DSM 1799</strain>
    </source>
</reference>
<dbReference type="eggNOG" id="KOG0192">
    <property type="taxonomic scope" value="Eukaryota"/>
</dbReference>
<dbReference type="KEGG" id="mtm:MYCTH_2303780"/>
<dbReference type="InterPro" id="IPR000719">
    <property type="entry name" value="Prot_kinase_dom"/>
</dbReference>
<sequence>MDEPVPRHIDIADVDGIGKRSFAQIGLIKNSDYAIKIASNNTHQHHEREKEVYERLGQHTRILQYYGEVLIHSIERTQRGLLLQHHRNGTLDKSIRR</sequence>
<dbReference type="SUPFAM" id="SSF56112">
    <property type="entry name" value="Protein kinase-like (PK-like)"/>
    <property type="match status" value="1"/>
</dbReference>
<dbReference type="GO" id="GO:0005524">
    <property type="term" value="F:ATP binding"/>
    <property type="evidence" value="ECO:0007669"/>
    <property type="project" value="InterPro"/>
</dbReference>
<dbReference type="OrthoDB" id="1668230at2759"/>
<dbReference type="EMBL" id="CP003004">
    <property type="protein sequence ID" value="AEO57528.1"/>
    <property type="molecule type" value="Genomic_DNA"/>
</dbReference>
<dbReference type="RefSeq" id="XP_003662773.1">
    <property type="nucleotide sequence ID" value="XM_003662725.1"/>
</dbReference>
<evidence type="ECO:0000259" key="1">
    <source>
        <dbReference type="PROSITE" id="PS50011"/>
    </source>
</evidence>
<dbReference type="GeneID" id="11507399"/>
<gene>
    <name evidence="2" type="ORF">MYCTH_2303780</name>
</gene>
<dbReference type="HOGENOM" id="CLU_2348156_0_0_1"/>
<dbReference type="STRING" id="573729.G2QDL6"/>
<dbReference type="VEuPathDB" id="FungiDB:MYCTH_2303780"/>
<organism evidence="2 3">
    <name type="scientific">Thermothelomyces thermophilus (strain ATCC 42464 / BCRC 31852 / DSM 1799)</name>
    <name type="common">Sporotrichum thermophile</name>
    <dbReference type="NCBI Taxonomy" id="573729"/>
    <lineage>
        <taxon>Eukaryota</taxon>
        <taxon>Fungi</taxon>
        <taxon>Dikarya</taxon>
        <taxon>Ascomycota</taxon>
        <taxon>Pezizomycotina</taxon>
        <taxon>Sordariomycetes</taxon>
        <taxon>Sordariomycetidae</taxon>
        <taxon>Sordariales</taxon>
        <taxon>Chaetomiaceae</taxon>
        <taxon>Thermothelomyces</taxon>
    </lineage>
</organism>
<evidence type="ECO:0000313" key="2">
    <source>
        <dbReference type="EMBL" id="AEO57528.1"/>
    </source>
</evidence>
<dbReference type="Gene3D" id="3.30.200.20">
    <property type="entry name" value="Phosphorylase Kinase, domain 1"/>
    <property type="match status" value="1"/>
</dbReference>
<dbReference type="InParanoid" id="G2QDL6"/>